<feature type="region of interest" description="Disordered" evidence="1">
    <location>
        <begin position="35"/>
        <end position="57"/>
    </location>
</feature>
<dbReference type="AlphaFoldDB" id="A0A2T5G7Z4"/>
<feature type="chain" id="PRO_5015514290" evidence="2">
    <location>
        <begin position="30"/>
        <end position="356"/>
    </location>
</feature>
<dbReference type="Gene3D" id="3.40.50.2300">
    <property type="match status" value="2"/>
</dbReference>
<dbReference type="EMBL" id="PEBV01000026">
    <property type="protein sequence ID" value="PTQ52313.1"/>
    <property type="molecule type" value="Genomic_DNA"/>
</dbReference>
<dbReference type="InterPro" id="IPR007487">
    <property type="entry name" value="ABC_transpt-TYRBP-like"/>
</dbReference>
<dbReference type="CDD" id="cd06325">
    <property type="entry name" value="PBP1_ABC_unchar_transporter"/>
    <property type="match status" value="1"/>
</dbReference>
<protein>
    <submittedName>
        <fullName evidence="3">ABC transporter substrate-binding protein</fullName>
    </submittedName>
</protein>
<dbReference type="SUPFAM" id="SSF53822">
    <property type="entry name" value="Periplasmic binding protein-like I"/>
    <property type="match status" value="1"/>
</dbReference>
<dbReference type="Proteomes" id="UP000244180">
    <property type="component" value="Unassembled WGS sequence"/>
</dbReference>
<reference evidence="3 4" key="1">
    <citation type="submission" date="2017-08" db="EMBL/GenBank/DDBJ databases">
        <title>Burning lignite coal seam in the remote Altai Mountains harbors a hydrogen-driven thermophilic microbial community.</title>
        <authorList>
            <person name="Kadnikov V.V."/>
            <person name="Mardanov A.V."/>
            <person name="Ivasenko D."/>
            <person name="Beletsky A.V."/>
            <person name="Karnachuk O.V."/>
            <person name="Ravin N.V."/>
        </authorList>
    </citation>
    <scope>NUCLEOTIDE SEQUENCE [LARGE SCALE GENOMIC DNA]</scope>
    <source>
        <strain evidence="3">AL33</strain>
    </source>
</reference>
<keyword evidence="2" id="KW-0732">Signal</keyword>
<gene>
    <name evidence="3" type="ORF">HSCHL_0439</name>
</gene>
<evidence type="ECO:0000256" key="2">
    <source>
        <dbReference type="SAM" id="SignalP"/>
    </source>
</evidence>
<dbReference type="PROSITE" id="PS51257">
    <property type="entry name" value="PROKAR_LIPOPROTEIN"/>
    <property type="match status" value="1"/>
</dbReference>
<dbReference type="PANTHER" id="PTHR35271">
    <property type="entry name" value="ABC TRANSPORTER, SUBSTRATE-BINDING LIPOPROTEIN-RELATED"/>
    <property type="match status" value="1"/>
</dbReference>
<feature type="signal peptide" evidence="2">
    <location>
        <begin position="1"/>
        <end position="29"/>
    </location>
</feature>
<dbReference type="PANTHER" id="PTHR35271:SF1">
    <property type="entry name" value="ABC TRANSPORTER, SUBSTRATE-BINDING LIPOPROTEIN"/>
    <property type="match status" value="1"/>
</dbReference>
<sequence>MTWRNKKRLWRTLVPKLAVLLVFGLTACAQTTSDKMNAGQSESGTSAQNPNATEKTKPKVIGATQIIEHPSLDDAFRGFKAALQDAGFVEGTTVLYNGQNAQGDMNNAQTIARNFVADRVDLIFANSTPSAQAALNATKTIPIVFTSVTDPVGAGLVPSMHEAGENITGTTDTHPEAIQKMLAFIVREMGLKKIGIVYNPGEQNSVAQVDAIRTIIKAQGYSLDVVEASVSNTSEVKQAAESLVGQIEGYYVITDNTVVSALEGLLAVADANKLPVFTGEFDSLKRGGFAAYGFRYYDIGYQAGQMAALILKGERNPKDIPPEYPKTLHLAINKTVAKKLGIPIRPEWEKEAEFIE</sequence>
<evidence type="ECO:0000313" key="3">
    <source>
        <dbReference type="EMBL" id="PTQ52313.1"/>
    </source>
</evidence>
<evidence type="ECO:0000256" key="1">
    <source>
        <dbReference type="SAM" id="MobiDB-lite"/>
    </source>
</evidence>
<dbReference type="Pfam" id="PF04392">
    <property type="entry name" value="ABC_sub_bind"/>
    <property type="match status" value="1"/>
</dbReference>
<organism evidence="3 4">
    <name type="scientific">Hydrogenibacillus schlegelii</name>
    <name type="common">Bacillus schlegelii</name>
    <dbReference type="NCBI Taxonomy" id="1484"/>
    <lineage>
        <taxon>Bacteria</taxon>
        <taxon>Bacillati</taxon>
        <taxon>Bacillota</taxon>
        <taxon>Bacilli</taxon>
        <taxon>Bacillales</taxon>
        <taxon>Bacillales Family X. Incertae Sedis</taxon>
        <taxon>Hydrogenibacillus</taxon>
    </lineage>
</organism>
<feature type="compositionally biased region" description="Polar residues" evidence="1">
    <location>
        <begin position="35"/>
        <end position="53"/>
    </location>
</feature>
<proteinExistence type="predicted"/>
<evidence type="ECO:0000313" key="4">
    <source>
        <dbReference type="Proteomes" id="UP000244180"/>
    </source>
</evidence>
<name>A0A2T5G7Z4_HYDSH</name>
<accession>A0A2T5G7Z4</accession>
<dbReference type="RefSeq" id="WP_273000400.1">
    <property type="nucleotide sequence ID" value="NZ_PEBV01000026.1"/>
</dbReference>
<dbReference type="InterPro" id="IPR028082">
    <property type="entry name" value="Peripla_BP_I"/>
</dbReference>
<comment type="caution">
    <text evidence="3">The sequence shown here is derived from an EMBL/GenBank/DDBJ whole genome shotgun (WGS) entry which is preliminary data.</text>
</comment>